<dbReference type="InterPro" id="IPR023051">
    <property type="entry name" value="Kup"/>
</dbReference>
<evidence type="ECO:0000256" key="7">
    <source>
        <dbReference type="ARBA" id="ARBA00022958"/>
    </source>
</evidence>
<keyword evidence="5 11" id="KW-0812">Transmembrane</keyword>
<keyword evidence="7 11" id="KW-0630">Potassium</keyword>
<dbReference type="Pfam" id="PF02705">
    <property type="entry name" value="K_trans"/>
    <property type="match status" value="1"/>
</dbReference>
<comment type="similarity">
    <text evidence="11">Belongs to the HAK/KUP transporter (TC 2.A.72) family.</text>
</comment>
<evidence type="ECO:0000259" key="12">
    <source>
        <dbReference type="Pfam" id="PF02705"/>
    </source>
</evidence>
<feature type="transmembrane region" description="Helical" evidence="11">
    <location>
        <begin position="212"/>
        <end position="235"/>
    </location>
</feature>
<evidence type="ECO:0000256" key="3">
    <source>
        <dbReference type="ARBA" id="ARBA00022475"/>
    </source>
</evidence>
<evidence type="ECO:0000256" key="1">
    <source>
        <dbReference type="ARBA" id="ARBA00004141"/>
    </source>
</evidence>
<gene>
    <name evidence="14" type="primary">kup2</name>
    <name evidence="11" type="synonym">kup</name>
    <name evidence="14" type="ORF">GURASL_37340</name>
</gene>
<accession>A0ABN6VZ17</accession>
<sequence>MKQGGSASFWGGIIKSMGLVFGDIGTSPIYTLTVIFALTKPTIGNVMGILSLVFWTMTVLVSAEYSWLAMGLGRKGEGGTIVLKEILIRLLKPGRRLTFVVFLSYLGVSLLLGDGVITPAISILSAVEGMVLIPGLENLHHWTLILIAALVAVTLFVFQFKGTDKVAGAFGPIMVIWFGALTISGVAAIATNPEVVKAISPHYAFLFLRENGFAGFFVLSEVILCATGGEALYADMGHLGRQPIRRAWYFVFCALVINYLGQGAYVLSHGTNKNLLFGMIQWEAPLLYIPFLILTILATIIASQAMISGVFSVIYQGITTRIMPLMKVDYTSSHLKSQIYIGSVNWALLTAVIFIMLIFKRSDNLAAAYGLAVTGTMTITGIMMIMIFSRTTKKWKVPFAALVTIVDFIFFFACLNKLPHGGYWSIILASLPFATILIWTFGQRALYRALKPLDLETFLLSYEQIYAKGHNIPGTALFFTREAVVVPPYVIHCIIRSNIIYERNIFVSLTRTEEPFGVKVKLTTGFGTGLDAFEVRAGYMEMVDIERLLKKHEIQEKVIFYGIEDIATNNPIWKIFSTIKRQSANFVQFNKMPASKLQGVVTRVEM</sequence>
<evidence type="ECO:0000259" key="13">
    <source>
        <dbReference type="Pfam" id="PF22776"/>
    </source>
</evidence>
<dbReference type="RefSeq" id="WP_282000900.1">
    <property type="nucleotide sequence ID" value="NZ_AP027151.1"/>
</dbReference>
<feature type="domain" description="K+ potassium transporter C-terminal" evidence="13">
    <location>
        <begin position="473"/>
        <end position="606"/>
    </location>
</feature>
<reference evidence="14 15" key="1">
    <citation type="submission" date="2022-12" db="EMBL/GenBank/DDBJ databases">
        <title>Polyphasic characterization of Geotalea uranireducens NIT-SL11 newly isolated from a complex of sewage sludge and microbially reduced graphene oxide.</title>
        <authorList>
            <person name="Xie L."/>
            <person name="Yoshida N."/>
            <person name="Meng L."/>
        </authorList>
    </citation>
    <scope>NUCLEOTIDE SEQUENCE [LARGE SCALE GENOMIC DNA]</scope>
    <source>
        <strain evidence="14 15">NIT-SL11</strain>
    </source>
</reference>
<keyword evidence="10 11" id="KW-0472">Membrane</keyword>
<proteinExistence type="inferred from homology"/>
<feature type="transmembrane region" description="Helical" evidence="11">
    <location>
        <begin position="170"/>
        <end position="192"/>
    </location>
</feature>
<feature type="transmembrane region" description="Helical" evidence="11">
    <location>
        <begin position="365"/>
        <end position="387"/>
    </location>
</feature>
<feature type="transmembrane region" description="Helical" evidence="11">
    <location>
        <begin position="339"/>
        <end position="359"/>
    </location>
</feature>
<protein>
    <recommendedName>
        <fullName evidence="11">Probable potassium transport system protein Kup</fullName>
    </recommendedName>
</protein>
<dbReference type="Proteomes" id="UP001317705">
    <property type="component" value="Chromosome"/>
</dbReference>
<feature type="transmembrane region" description="Helical" evidence="11">
    <location>
        <begin position="99"/>
        <end position="127"/>
    </location>
</feature>
<keyword evidence="9 11" id="KW-0406">Ion transport</keyword>
<keyword evidence="8 11" id="KW-1133">Transmembrane helix</keyword>
<comment type="catalytic activity">
    <reaction evidence="11">
        <text>K(+)(in) + H(+)(in) = K(+)(out) + H(+)(out)</text>
        <dbReference type="Rhea" id="RHEA:28490"/>
        <dbReference type="ChEBI" id="CHEBI:15378"/>
        <dbReference type="ChEBI" id="CHEBI:29103"/>
    </reaction>
</comment>
<feature type="transmembrane region" description="Helical" evidence="11">
    <location>
        <begin position="424"/>
        <end position="442"/>
    </location>
</feature>
<dbReference type="InterPro" id="IPR053952">
    <property type="entry name" value="K_trans_C"/>
</dbReference>
<organism evidence="14 15">
    <name type="scientific">Geotalea uraniireducens</name>
    <dbReference type="NCBI Taxonomy" id="351604"/>
    <lineage>
        <taxon>Bacteria</taxon>
        <taxon>Pseudomonadati</taxon>
        <taxon>Thermodesulfobacteriota</taxon>
        <taxon>Desulfuromonadia</taxon>
        <taxon>Geobacterales</taxon>
        <taxon>Geobacteraceae</taxon>
        <taxon>Geotalea</taxon>
    </lineage>
</organism>
<keyword evidence="4 11" id="KW-0633">Potassium transport</keyword>
<evidence type="ECO:0000256" key="11">
    <source>
        <dbReference type="HAMAP-Rule" id="MF_01522"/>
    </source>
</evidence>
<evidence type="ECO:0000256" key="2">
    <source>
        <dbReference type="ARBA" id="ARBA00022448"/>
    </source>
</evidence>
<feature type="transmembrane region" description="Helical" evidence="11">
    <location>
        <begin position="247"/>
        <end position="267"/>
    </location>
</feature>
<evidence type="ECO:0000313" key="15">
    <source>
        <dbReference type="Proteomes" id="UP001317705"/>
    </source>
</evidence>
<evidence type="ECO:0000256" key="4">
    <source>
        <dbReference type="ARBA" id="ARBA00022538"/>
    </source>
</evidence>
<dbReference type="InterPro" id="IPR053951">
    <property type="entry name" value="K_trans_N"/>
</dbReference>
<evidence type="ECO:0000256" key="10">
    <source>
        <dbReference type="ARBA" id="ARBA00023136"/>
    </source>
</evidence>
<dbReference type="HAMAP" id="MF_01522">
    <property type="entry name" value="Kup"/>
    <property type="match status" value="1"/>
</dbReference>
<dbReference type="InterPro" id="IPR003855">
    <property type="entry name" value="K+_transporter"/>
</dbReference>
<keyword evidence="6 11" id="KW-0769">Symport</keyword>
<feature type="transmembrane region" description="Helical" evidence="11">
    <location>
        <begin position="287"/>
        <end position="318"/>
    </location>
</feature>
<evidence type="ECO:0000256" key="8">
    <source>
        <dbReference type="ARBA" id="ARBA00022989"/>
    </source>
</evidence>
<feature type="transmembrane region" description="Helical" evidence="11">
    <location>
        <begin position="399"/>
        <end position="418"/>
    </location>
</feature>
<keyword evidence="15" id="KW-1185">Reference proteome</keyword>
<dbReference type="PANTHER" id="PTHR30540:SF83">
    <property type="entry name" value="K+ POTASSIUM TRANSPORTER"/>
    <property type="match status" value="1"/>
</dbReference>
<keyword evidence="2 11" id="KW-0813">Transport</keyword>
<dbReference type="PANTHER" id="PTHR30540">
    <property type="entry name" value="OSMOTIC STRESS POTASSIUM TRANSPORTER"/>
    <property type="match status" value="1"/>
</dbReference>
<dbReference type="EMBL" id="AP027151">
    <property type="protein sequence ID" value="BDV44811.1"/>
    <property type="molecule type" value="Genomic_DNA"/>
</dbReference>
<feature type="transmembrane region" description="Helical" evidence="11">
    <location>
        <begin position="139"/>
        <end position="158"/>
    </location>
</feature>
<evidence type="ECO:0000313" key="14">
    <source>
        <dbReference type="EMBL" id="BDV44811.1"/>
    </source>
</evidence>
<evidence type="ECO:0000256" key="9">
    <source>
        <dbReference type="ARBA" id="ARBA00023065"/>
    </source>
</evidence>
<dbReference type="Pfam" id="PF22776">
    <property type="entry name" value="K_trans_C"/>
    <property type="match status" value="1"/>
</dbReference>
<evidence type="ECO:0000256" key="6">
    <source>
        <dbReference type="ARBA" id="ARBA00022847"/>
    </source>
</evidence>
<comment type="function">
    <text evidence="11">Transport of potassium into the cell. Likely operates as a K(+):H(+) symporter.</text>
</comment>
<feature type="transmembrane region" description="Helical" evidence="11">
    <location>
        <begin position="12"/>
        <end position="37"/>
    </location>
</feature>
<feature type="transmembrane region" description="Helical" evidence="11">
    <location>
        <begin position="43"/>
        <end position="65"/>
    </location>
</feature>
<comment type="subcellular location">
    <subcellularLocation>
        <location evidence="11">Cell membrane</location>
        <topology evidence="11">Multi-pass membrane protein</topology>
    </subcellularLocation>
    <subcellularLocation>
        <location evidence="1">Membrane</location>
        <topology evidence="1">Multi-pass membrane protein</topology>
    </subcellularLocation>
</comment>
<keyword evidence="3 11" id="KW-1003">Cell membrane</keyword>
<name>A0ABN6VZ17_9BACT</name>
<feature type="domain" description="K+ potassium transporter integral membrane" evidence="12">
    <location>
        <begin position="13"/>
        <end position="452"/>
    </location>
</feature>
<evidence type="ECO:0000256" key="5">
    <source>
        <dbReference type="ARBA" id="ARBA00022692"/>
    </source>
</evidence>